<evidence type="ECO:0000313" key="2">
    <source>
        <dbReference type="EMBL" id="KAK3928005.1"/>
    </source>
</evidence>
<gene>
    <name evidence="2" type="ORF">KUF71_016290</name>
    <name evidence="3" type="ORF">KUF71_016292</name>
</gene>
<organism evidence="3 4">
    <name type="scientific">Frankliniella fusca</name>
    <dbReference type="NCBI Taxonomy" id="407009"/>
    <lineage>
        <taxon>Eukaryota</taxon>
        <taxon>Metazoa</taxon>
        <taxon>Ecdysozoa</taxon>
        <taxon>Arthropoda</taxon>
        <taxon>Hexapoda</taxon>
        <taxon>Insecta</taxon>
        <taxon>Pterygota</taxon>
        <taxon>Neoptera</taxon>
        <taxon>Paraneoptera</taxon>
        <taxon>Thysanoptera</taxon>
        <taxon>Terebrantia</taxon>
        <taxon>Thripoidea</taxon>
        <taxon>Thripidae</taxon>
        <taxon>Frankliniella</taxon>
    </lineage>
</organism>
<dbReference type="EMBL" id="JAHWGI010001303">
    <property type="protein sequence ID" value="KAK3928007.1"/>
    <property type="molecule type" value="Genomic_DNA"/>
</dbReference>
<reference evidence="3" key="2">
    <citation type="journal article" date="2023" name="BMC Genomics">
        <title>Pest status, molecular evolution, and epigenetic factors derived from the genome assembly of Frankliniella fusca, a thysanopteran phytovirus vector.</title>
        <authorList>
            <person name="Catto M.A."/>
            <person name="Labadie P.E."/>
            <person name="Jacobson A.L."/>
            <person name="Kennedy G.G."/>
            <person name="Srinivasan R."/>
            <person name="Hunt B.G."/>
        </authorList>
    </citation>
    <scope>NUCLEOTIDE SEQUENCE</scope>
    <source>
        <strain evidence="3">PL_HMW_Pooled</strain>
    </source>
</reference>
<comment type="caution">
    <text evidence="3">The sequence shown here is derived from an EMBL/GenBank/DDBJ whole genome shotgun (WGS) entry which is preliminary data.</text>
</comment>
<evidence type="ECO:0000256" key="1">
    <source>
        <dbReference type="SAM" id="Phobius"/>
    </source>
</evidence>
<feature type="transmembrane region" description="Helical" evidence="1">
    <location>
        <begin position="6"/>
        <end position="31"/>
    </location>
</feature>
<keyword evidence="1" id="KW-0812">Transmembrane</keyword>
<evidence type="ECO:0000313" key="3">
    <source>
        <dbReference type="EMBL" id="KAK3928007.1"/>
    </source>
</evidence>
<accession>A0AAE1HV46</accession>
<keyword evidence="4" id="KW-1185">Reference proteome</keyword>
<dbReference type="EMBL" id="JAHWGI010001303">
    <property type="protein sequence ID" value="KAK3928005.1"/>
    <property type="molecule type" value="Genomic_DNA"/>
</dbReference>
<keyword evidence="1" id="KW-0472">Membrane</keyword>
<sequence>MAPTLQYMIFFSFFLFLVVVLFITCYVVFVGKPQFAFRFLSALDLSQLRTRAVSLCSWPIFLLSFTTLQSSIWAGIASSEMKLDTCKRLHCTENNSRSLSYKSDEW</sequence>
<keyword evidence="1" id="KW-1133">Transmembrane helix</keyword>
<evidence type="ECO:0000313" key="4">
    <source>
        <dbReference type="Proteomes" id="UP001219518"/>
    </source>
</evidence>
<dbReference type="AlphaFoldDB" id="A0AAE1HV46"/>
<dbReference type="Proteomes" id="UP001219518">
    <property type="component" value="Unassembled WGS sequence"/>
</dbReference>
<reference evidence="3" key="1">
    <citation type="submission" date="2021-07" db="EMBL/GenBank/DDBJ databases">
        <authorList>
            <person name="Catto M.A."/>
            <person name="Jacobson A."/>
            <person name="Kennedy G."/>
            <person name="Labadie P."/>
            <person name="Hunt B.G."/>
            <person name="Srinivasan R."/>
        </authorList>
    </citation>
    <scope>NUCLEOTIDE SEQUENCE</scope>
    <source>
        <strain evidence="3">PL_HMW_Pooled</strain>
        <tissue evidence="3">Head</tissue>
    </source>
</reference>
<protein>
    <submittedName>
        <fullName evidence="3">Ribosome biogenesis protein NSA1</fullName>
    </submittedName>
</protein>
<proteinExistence type="predicted"/>
<name>A0AAE1HV46_9NEOP</name>